<dbReference type="PANTHER" id="PTHR38455">
    <property type="entry name" value="HYPOTHETICAL CYTOSOLIC PROTEIN"/>
    <property type="match status" value="1"/>
</dbReference>
<keyword evidence="2" id="KW-1185">Reference proteome</keyword>
<comment type="caution">
    <text evidence="1">The sequence shown here is derived from an EMBL/GenBank/DDBJ whole genome shotgun (WGS) entry which is preliminary data.</text>
</comment>
<dbReference type="Pfam" id="PF06107">
    <property type="entry name" value="DUF951"/>
    <property type="match status" value="1"/>
</dbReference>
<dbReference type="RefSeq" id="WP_052217716.1">
    <property type="nucleotide sequence ID" value="NZ_LGTE01000009.1"/>
</dbReference>
<name>A0A0L6W2G0_9FIRM</name>
<proteinExistence type="predicted"/>
<organism evidence="1 2">
    <name type="scientific">Thermincola ferriacetica</name>
    <dbReference type="NCBI Taxonomy" id="281456"/>
    <lineage>
        <taxon>Bacteria</taxon>
        <taxon>Bacillati</taxon>
        <taxon>Bacillota</taxon>
        <taxon>Clostridia</taxon>
        <taxon>Eubacteriales</taxon>
        <taxon>Thermincolaceae</taxon>
        <taxon>Thermincola</taxon>
    </lineage>
</organism>
<dbReference type="InterPro" id="IPR009296">
    <property type="entry name" value="DUF951"/>
</dbReference>
<gene>
    <name evidence="1" type="ORF">Tfer_1540</name>
</gene>
<accession>A0A0L6W2G0</accession>
<dbReference type="EMBL" id="LGTE01000009">
    <property type="protein sequence ID" value="KNZ69725.1"/>
    <property type="molecule type" value="Genomic_DNA"/>
</dbReference>
<evidence type="ECO:0008006" key="3">
    <source>
        <dbReference type="Google" id="ProtNLM"/>
    </source>
</evidence>
<protein>
    <recommendedName>
        <fullName evidence="3">DUF951 domain-containing protein</fullName>
    </recommendedName>
</protein>
<reference evidence="2" key="1">
    <citation type="submission" date="2015-07" db="EMBL/GenBank/DDBJ databases">
        <title>Complete Genome of Thermincola ferriacetica strain Z-0001T.</title>
        <authorList>
            <person name="Lusk B."/>
            <person name="Badalamenti J.P."/>
            <person name="Parameswaran P."/>
            <person name="Bond D.R."/>
            <person name="Torres C.I."/>
        </authorList>
    </citation>
    <scope>NUCLEOTIDE SEQUENCE [LARGE SCALE GENOMIC DNA]</scope>
    <source>
        <strain evidence="2">Z-0001</strain>
    </source>
</reference>
<dbReference type="AlphaFoldDB" id="A0A0L6W2G0"/>
<evidence type="ECO:0000313" key="2">
    <source>
        <dbReference type="Proteomes" id="UP000037175"/>
    </source>
</evidence>
<dbReference type="PANTHER" id="PTHR38455:SF1">
    <property type="entry name" value="DUF951 DOMAIN-CONTAINING PROTEIN"/>
    <property type="match status" value="1"/>
</dbReference>
<dbReference type="Proteomes" id="UP000037175">
    <property type="component" value="Unassembled WGS sequence"/>
</dbReference>
<sequence>MHKFRVGDIVKMRKPHPCGGYEWEITRTGMDFRMKCLKCNHQVMLPRPKFEKGVKAVVKSVVESEEN</sequence>
<dbReference type="PIRSF" id="PIRSF037263">
    <property type="entry name" value="DUF951_bac"/>
    <property type="match status" value="1"/>
</dbReference>
<evidence type="ECO:0000313" key="1">
    <source>
        <dbReference type="EMBL" id="KNZ69725.1"/>
    </source>
</evidence>
<dbReference type="PATRIC" id="fig|281456.6.peg.1648"/>